<dbReference type="InterPro" id="IPR046607">
    <property type="entry name" value="DUF6666"/>
</dbReference>
<organism evidence="1 2">
    <name type="scientific">Blastopirellula marina</name>
    <dbReference type="NCBI Taxonomy" id="124"/>
    <lineage>
        <taxon>Bacteria</taxon>
        <taxon>Pseudomonadati</taxon>
        <taxon>Planctomycetota</taxon>
        <taxon>Planctomycetia</taxon>
        <taxon>Pirellulales</taxon>
        <taxon>Pirellulaceae</taxon>
        <taxon>Blastopirellula</taxon>
    </lineage>
</organism>
<proteinExistence type="predicted"/>
<dbReference type="AlphaFoldDB" id="A0A2S8F8Q6"/>
<evidence type="ECO:0000313" key="1">
    <source>
        <dbReference type="EMBL" id="PQO28522.1"/>
    </source>
</evidence>
<dbReference type="RefSeq" id="WP_105333191.1">
    <property type="nucleotide sequence ID" value="NZ_PUHY01000016.1"/>
</dbReference>
<accession>A0A2S8F8Q6</accession>
<comment type="caution">
    <text evidence="1">The sequence shown here is derived from an EMBL/GenBank/DDBJ whole genome shotgun (WGS) entry which is preliminary data.</text>
</comment>
<evidence type="ECO:0000313" key="2">
    <source>
        <dbReference type="Proteomes" id="UP000238322"/>
    </source>
</evidence>
<gene>
    <name evidence="1" type="ORF">C5Y83_28340</name>
</gene>
<name>A0A2S8F8Q6_9BACT</name>
<dbReference type="EMBL" id="PUHY01000016">
    <property type="protein sequence ID" value="PQO28522.1"/>
    <property type="molecule type" value="Genomic_DNA"/>
</dbReference>
<dbReference type="Pfam" id="PF20371">
    <property type="entry name" value="DUF6666"/>
    <property type="match status" value="1"/>
</dbReference>
<protein>
    <submittedName>
        <fullName evidence="1">Uncharacterized protein</fullName>
    </submittedName>
</protein>
<dbReference type="Proteomes" id="UP000238322">
    <property type="component" value="Unassembled WGS sequence"/>
</dbReference>
<dbReference type="OrthoDB" id="213964at2"/>
<sequence length="316" mass="34196">MKPSILTTLFAATLLAILAPRIGSGQECTEGWPGDYPPISESCGAFQSTNRCSWYDGLELFAGLDGSKQPQDFGVNAQFGGRLHANWGIPLWEDSGIGFQIGTAVSQTDYAVSVTEALEGSSSRTQSFITAGIYQRSPSGWNLGVVYDHLYQDHYDMVTLGQIRSAVSYELGTSDELGVIGMLPVMGSDASWGMTSVNLRPLGQGRLYWRHWWESGVQTTFWLGASESHHQNNAALGNSPKTGTVFAYGADFQAPLNNYLALYGEANFITPADTGTVDAYLGIAFYPGGGAFKWQRRQSTALLPVASNPSFSVDLR</sequence>
<reference evidence="1 2" key="1">
    <citation type="submission" date="2018-02" db="EMBL/GenBank/DDBJ databases">
        <title>Comparative genomes isolates from brazilian mangrove.</title>
        <authorList>
            <person name="Araujo J.E."/>
            <person name="Taketani R.G."/>
            <person name="Silva M.C.P."/>
            <person name="Loureco M.V."/>
            <person name="Andreote F.D."/>
        </authorList>
    </citation>
    <scope>NUCLEOTIDE SEQUENCE [LARGE SCALE GENOMIC DNA]</scope>
    <source>
        <strain evidence="1 2">Hex-1 MGV</strain>
    </source>
</reference>